<reference evidence="4 5" key="1">
    <citation type="journal article" date="2018" name="Nat. Genet.">
        <title>The Rosa genome provides new insights in the design of modern roses.</title>
        <authorList>
            <person name="Bendahmane M."/>
        </authorList>
    </citation>
    <scope>NUCLEOTIDE SEQUENCE [LARGE SCALE GENOMIC DNA]</scope>
    <source>
        <strain evidence="5">cv. Old Blush</strain>
    </source>
</reference>
<comment type="caution">
    <text evidence="4">The sequence shown here is derived from an EMBL/GenBank/DDBJ whole genome shotgun (WGS) entry which is preliminary data.</text>
</comment>
<feature type="repeat" description="PPR" evidence="2">
    <location>
        <begin position="331"/>
        <end position="365"/>
    </location>
</feature>
<dbReference type="EMBL" id="PDCK01000041">
    <property type="protein sequence ID" value="PRQ44647.1"/>
    <property type="molecule type" value="Genomic_DNA"/>
</dbReference>
<dbReference type="Gene3D" id="1.25.40.10">
    <property type="entry name" value="Tetratricopeptide repeat domain"/>
    <property type="match status" value="4"/>
</dbReference>
<name>A0A2P6RDY1_ROSCH</name>
<dbReference type="Proteomes" id="UP000238479">
    <property type="component" value="Chromosome 3"/>
</dbReference>
<dbReference type="Pfam" id="PF01535">
    <property type="entry name" value="PPR"/>
    <property type="match status" value="7"/>
</dbReference>
<dbReference type="InterPro" id="IPR046960">
    <property type="entry name" value="PPR_At4g14850-like_plant"/>
</dbReference>
<feature type="compositionally biased region" description="Polar residues" evidence="3">
    <location>
        <begin position="42"/>
        <end position="51"/>
    </location>
</feature>
<evidence type="ECO:0000256" key="2">
    <source>
        <dbReference type="PROSITE-ProRule" id="PRU00708"/>
    </source>
</evidence>
<dbReference type="OMA" id="QACSYSG"/>
<dbReference type="STRING" id="74649.A0A2P6RDY1"/>
<dbReference type="FunFam" id="1.25.40.10:FF:000343">
    <property type="entry name" value="Pentatricopeptide repeat-containing protein At3g58590"/>
    <property type="match status" value="2"/>
</dbReference>
<sequence>MDTLLSNSLLPALYVPQRPFPPLKNTISKSSSIRNPKPKSLHFSTNSTLPASPQEAQHSLLFNEWPQLLKFSIGSKNLMLGQAIHAFLLKCRCQTDTDTFQGNNLVNLYSKFKRLDDAHRVFDEMPERNTITWTTLMKGYSEVGDYASLFRIAGDMFQGEEKFNEHTCSVILEACGSLEESRRGEQVHGFVVKSGLQDNVFVATSLVSMYSRSDCLGNAEKVFSDMDYKDIQCLNYMILEYGRAGLGEKAIGVFIDLLSSGIDPNDYTFTNLISACSGDVGVHEGQQLHGLALKYGIMCETSVGNAVITMYGKHGMIEEAETMFHALDERNLISWTAVLSMYVKNGPVYKALDVFLKVLDLGIHCDSSFLCTILDACSECRNLELGRQIHACVTKLGYYSGVHVGTALIDIYAKCGNFQSARRVFDGLSGKNTASLNAVLAGFMESHIHVKDDPIVLFNQSRYAGIIPDSITFSRLLSLSAEEACLVMGKSLHSYAIKAGLEANSTVGNAIITMYAKCGSIEEAFQMFNGRRFCP</sequence>
<feature type="repeat" description="PPR" evidence="2">
    <location>
        <begin position="230"/>
        <end position="264"/>
    </location>
</feature>
<feature type="region of interest" description="Disordered" evidence="3">
    <location>
        <begin position="26"/>
        <end position="51"/>
    </location>
</feature>
<dbReference type="GO" id="GO:0003723">
    <property type="term" value="F:RNA binding"/>
    <property type="evidence" value="ECO:0007669"/>
    <property type="project" value="InterPro"/>
</dbReference>
<dbReference type="AlphaFoldDB" id="A0A2P6RDY1"/>
<dbReference type="GO" id="GO:0009451">
    <property type="term" value="P:RNA modification"/>
    <property type="evidence" value="ECO:0007669"/>
    <property type="project" value="InterPro"/>
</dbReference>
<protein>
    <submittedName>
        <fullName evidence="4">Putative tetratricopeptide-like helical domain-containing protein</fullName>
    </submittedName>
</protein>
<evidence type="ECO:0000313" key="5">
    <source>
        <dbReference type="Proteomes" id="UP000238479"/>
    </source>
</evidence>
<dbReference type="InterPro" id="IPR011990">
    <property type="entry name" value="TPR-like_helical_dom_sf"/>
</dbReference>
<keyword evidence="1" id="KW-0677">Repeat</keyword>
<organism evidence="4 5">
    <name type="scientific">Rosa chinensis</name>
    <name type="common">China rose</name>
    <dbReference type="NCBI Taxonomy" id="74649"/>
    <lineage>
        <taxon>Eukaryota</taxon>
        <taxon>Viridiplantae</taxon>
        <taxon>Streptophyta</taxon>
        <taxon>Embryophyta</taxon>
        <taxon>Tracheophyta</taxon>
        <taxon>Spermatophyta</taxon>
        <taxon>Magnoliopsida</taxon>
        <taxon>eudicotyledons</taxon>
        <taxon>Gunneridae</taxon>
        <taxon>Pentapetalae</taxon>
        <taxon>rosids</taxon>
        <taxon>fabids</taxon>
        <taxon>Rosales</taxon>
        <taxon>Rosaceae</taxon>
        <taxon>Rosoideae</taxon>
        <taxon>Rosoideae incertae sedis</taxon>
        <taxon>Rosa</taxon>
    </lineage>
</organism>
<dbReference type="Gramene" id="PRQ44647">
    <property type="protein sequence ID" value="PRQ44647"/>
    <property type="gene ID" value="RchiOBHm_Chr3g0481521"/>
</dbReference>
<evidence type="ECO:0000313" key="4">
    <source>
        <dbReference type="EMBL" id="PRQ44647.1"/>
    </source>
</evidence>
<accession>A0A2P6RDY1</accession>
<dbReference type="Pfam" id="PF13041">
    <property type="entry name" value="PPR_2"/>
    <property type="match status" value="1"/>
</dbReference>
<feature type="repeat" description="PPR" evidence="2">
    <location>
        <begin position="98"/>
        <end position="132"/>
    </location>
</feature>
<dbReference type="InterPro" id="IPR002885">
    <property type="entry name" value="PPR_rpt"/>
</dbReference>
<dbReference type="NCBIfam" id="TIGR00756">
    <property type="entry name" value="PPR"/>
    <property type="match status" value="2"/>
</dbReference>
<gene>
    <name evidence="4" type="ORF">RchiOBHm_Chr3g0481521</name>
</gene>
<evidence type="ECO:0000256" key="1">
    <source>
        <dbReference type="ARBA" id="ARBA00022737"/>
    </source>
</evidence>
<dbReference type="PANTHER" id="PTHR47926">
    <property type="entry name" value="PENTATRICOPEPTIDE REPEAT-CONTAINING PROTEIN"/>
    <property type="match status" value="1"/>
</dbReference>
<keyword evidence="5" id="KW-1185">Reference proteome</keyword>
<evidence type="ECO:0000256" key="3">
    <source>
        <dbReference type="SAM" id="MobiDB-lite"/>
    </source>
</evidence>
<proteinExistence type="predicted"/>
<dbReference type="PROSITE" id="PS51375">
    <property type="entry name" value="PPR"/>
    <property type="match status" value="3"/>
</dbReference>